<evidence type="ECO:0000259" key="1">
    <source>
        <dbReference type="Pfam" id="PF13349"/>
    </source>
</evidence>
<evidence type="ECO:0000313" key="4">
    <source>
        <dbReference type="EMBL" id="SUM88004.1"/>
    </source>
</evidence>
<sequence length="280" mass="31684">MKKLFIFGLSCFLVSFILGTIVWFGFEKKQQSIEKVEKTYAKNEINQLIVNMASADVKIVEGNQFHVTYKGKEDLSVSKQNKTLNIAEIKHSRGKEPNLNPFNREDNYIVITVPSAQLKELNVSTGFAKIQADGIDSQNAKFWNERSGEVTINHSQFSHTKIIGHESLVNIHDSHLNQSEISVENGQINANRSALHRSIFKIKQGNIVMNDMETECDFKGSTQKGNIDLNYRKTPHNVMLSLNPEHGHAHIKNQHLKHGKNGKGEHKVELYTNHGDITVD</sequence>
<reference evidence="2 5" key="3">
    <citation type="submission" date="2020-11" db="EMBL/GenBank/DDBJ databases">
        <authorList>
            <consortium name="Pathogen Informatics"/>
        </authorList>
    </citation>
    <scope>NUCLEOTIDE SEQUENCE [LARGE SCALE GENOMIC DNA]</scope>
    <source>
        <strain evidence="2 5">NCTC12218</strain>
    </source>
</reference>
<reference evidence="4" key="2">
    <citation type="submission" date="2018-06" db="EMBL/GenBank/DDBJ databases">
        <authorList>
            <consortium name="Pathogen Informatics"/>
            <person name="Doyle S."/>
        </authorList>
    </citation>
    <scope>NUCLEOTIDE SEQUENCE [LARGE SCALE GENOMIC DNA]</scope>
    <source>
        <strain evidence="4">NCTC12218</strain>
    </source>
</reference>
<dbReference type="InterPro" id="IPR025164">
    <property type="entry name" value="Toastrack_DUF4097"/>
</dbReference>
<accession>A0A7Z7QP57</accession>
<proteinExistence type="predicted"/>
<name>A0A7Z7QP57_STASC</name>
<evidence type="ECO:0000313" key="6">
    <source>
        <dbReference type="Proteomes" id="UP000572988"/>
    </source>
</evidence>
<dbReference type="AlphaFoldDB" id="A0A7Z7QP57"/>
<dbReference type="Proteomes" id="UP000264146">
    <property type="component" value="Chromosome"/>
</dbReference>
<dbReference type="Pfam" id="PF13349">
    <property type="entry name" value="DUF4097"/>
    <property type="match status" value="1"/>
</dbReference>
<dbReference type="Proteomes" id="UP000572988">
    <property type="component" value="Unassembled WGS sequence"/>
</dbReference>
<dbReference type="EMBL" id="UHEF01000001">
    <property type="protein sequence ID" value="SUM88004.1"/>
    <property type="molecule type" value="Genomic_DNA"/>
</dbReference>
<organism evidence="4">
    <name type="scientific">Staphylococcus schleiferi</name>
    <dbReference type="NCBI Taxonomy" id="1295"/>
    <lineage>
        <taxon>Bacteria</taxon>
        <taxon>Bacillati</taxon>
        <taxon>Bacillota</taxon>
        <taxon>Bacilli</taxon>
        <taxon>Bacillales</taxon>
        <taxon>Staphylococcaceae</taxon>
        <taxon>Staphylococcus</taxon>
    </lineage>
</organism>
<reference evidence="3 6" key="1">
    <citation type="submission" date="2018-01" db="EMBL/GenBank/DDBJ databases">
        <title>Complete genome sequence of Staphylococcus Scheliferi isolated from human.</title>
        <authorList>
            <person name="Abouelkhair M.A."/>
            <person name="Bemis D.A."/>
            <person name="Kania S.A."/>
        </authorList>
    </citation>
    <scope>NUCLEOTIDE SEQUENCE [LARGE SCALE GENOMIC DNA]</scope>
    <source>
        <strain evidence="3 6">ATCC 43808</strain>
    </source>
</reference>
<gene>
    <name evidence="3" type="ORF">C1O36_01440</name>
    <name evidence="4" type="ORF">NCTC12218_00877</name>
</gene>
<evidence type="ECO:0000313" key="5">
    <source>
        <dbReference type="Proteomes" id="UP000264146"/>
    </source>
</evidence>
<evidence type="ECO:0000313" key="2">
    <source>
        <dbReference type="EMBL" id="CAD7359271.1"/>
    </source>
</evidence>
<keyword evidence="6" id="KW-1185">Reference proteome</keyword>
<dbReference type="EMBL" id="LR962863">
    <property type="protein sequence ID" value="CAD7359271.1"/>
    <property type="molecule type" value="Genomic_DNA"/>
</dbReference>
<dbReference type="EMBL" id="POVK01000003">
    <property type="protein sequence ID" value="NHA33201.1"/>
    <property type="molecule type" value="Genomic_DNA"/>
</dbReference>
<dbReference type="Gene3D" id="2.160.20.120">
    <property type="match status" value="1"/>
</dbReference>
<protein>
    <submittedName>
        <fullName evidence="4">Exported protein</fullName>
    </submittedName>
</protein>
<feature type="domain" description="DUF4097" evidence="1">
    <location>
        <begin position="45"/>
        <end position="279"/>
    </location>
</feature>
<dbReference type="RefSeq" id="WP_016425552.1">
    <property type="nucleotide sequence ID" value="NZ_CABKRV010000001.1"/>
</dbReference>
<evidence type="ECO:0000313" key="3">
    <source>
        <dbReference type="EMBL" id="NHA33201.1"/>
    </source>
</evidence>